<evidence type="ECO:0000313" key="1">
    <source>
        <dbReference type="EMBL" id="TMW94287.1"/>
    </source>
</evidence>
<sequence>MEVSVPAPPWEINAPLQSLWASLAAKEAKIVALRVSHLTAINQLHISYGLQHSGLEEEVAY</sequence>
<dbReference type="EMBL" id="RXGB01002679">
    <property type="protein sequence ID" value="TMW94287.1"/>
    <property type="molecule type" value="Genomic_DNA"/>
</dbReference>
<dbReference type="AlphaFoldDB" id="A0A6N2BHJ6"/>
<accession>A0A6N2BHJ6</accession>
<comment type="caution">
    <text evidence="1">The sequence shown here is derived from an EMBL/GenBank/DDBJ whole genome shotgun (WGS) entry which is preliminary data.</text>
</comment>
<reference evidence="1" key="1">
    <citation type="submission" date="2019-05" db="EMBL/GenBank/DDBJ databases">
        <title>The de novo reference genome and transcriptome assemblies of the wild tomato species Solanum chilense.</title>
        <authorList>
            <person name="Stam R."/>
            <person name="Nosenko T."/>
            <person name="Hoerger A.C."/>
            <person name="Stephan W."/>
            <person name="Seidel M.A."/>
            <person name="Kuhn J.M.M."/>
            <person name="Haberer G."/>
            <person name="Tellier A."/>
        </authorList>
    </citation>
    <scope>NUCLEOTIDE SEQUENCE</scope>
    <source>
        <tissue evidence="1">Mature leaves</tissue>
    </source>
</reference>
<protein>
    <submittedName>
        <fullName evidence="1">Uncharacterized protein</fullName>
    </submittedName>
</protein>
<gene>
    <name evidence="1" type="ORF">EJD97_010481</name>
</gene>
<organism evidence="1">
    <name type="scientific">Solanum chilense</name>
    <name type="common">Tomato</name>
    <name type="synonym">Lycopersicon chilense</name>
    <dbReference type="NCBI Taxonomy" id="4083"/>
    <lineage>
        <taxon>Eukaryota</taxon>
        <taxon>Viridiplantae</taxon>
        <taxon>Streptophyta</taxon>
        <taxon>Embryophyta</taxon>
        <taxon>Tracheophyta</taxon>
        <taxon>Spermatophyta</taxon>
        <taxon>Magnoliopsida</taxon>
        <taxon>eudicotyledons</taxon>
        <taxon>Gunneridae</taxon>
        <taxon>Pentapetalae</taxon>
        <taxon>asterids</taxon>
        <taxon>lamiids</taxon>
        <taxon>Solanales</taxon>
        <taxon>Solanaceae</taxon>
        <taxon>Solanoideae</taxon>
        <taxon>Solaneae</taxon>
        <taxon>Solanum</taxon>
        <taxon>Solanum subgen. Lycopersicon</taxon>
    </lineage>
</organism>
<proteinExistence type="predicted"/>
<name>A0A6N2BHJ6_SOLCI</name>